<dbReference type="Gene3D" id="2.60.120.1440">
    <property type="match status" value="1"/>
</dbReference>
<evidence type="ECO:0000259" key="1">
    <source>
        <dbReference type="Pfam" id="PF04773"/>
    </source>
</evidence>
<proteinExistence type="predicted"/>
<dbReference type="RefSeq" id="WP_119350509.1">
    <property type="nucleotide sequence ID" value="NZ_QWET01000009.1"/>
</dbReference>
<dbReference type="EMBL" id="QWET01000009">
    <property type="protein sequence ID" value="RIH64637.1"/>
    <property type="molecule type" value="Genomic_DNA"/>
</dbReference>
<dbReference type="Pfam" id="PF16344">
    <property type="entry name" value="FecR_C"/>
    <property type="match status" value="1"/>
</dbReference>
<dbReference type="GO" id="GO:0016989">
    <property type="term" value="F:sigma factor antagonist activity"/>
    <property type="evidence" value="ECO:0007669"/>
    <property type="project" value="TreeGrafter"/>
</dbReference>
<sequence>MDKKLLLRYISGEATEKEKEEITEWLDADVENMQEFLALRKLNDITIWQYDPQSQQNHQKDSPRILWQSSKKIMTEVLKVAAVLVLAFILFRYFDKAGSEHASTQTLYVPAGQRALLTLSDSSKVWLNANTTFTFPNTFSSGTREVTLEGEGYFDIAHNASQPFVVKAGKYDIKVLGTEFNVLAYTENPEFEVSLLSGSVEVIRAGGKNGRLITPGQRIFMEKNSLRIAPIEHASYFMWKEGLISFDDEAFPEMVRKLERYFDLKIIVKNDKILQYRCTGKFRTKDGIEHILKVLQLSNRFDYSIDDKINVITIE</sequence>
<evidence type="ECO:0000313" key="3">
    <source>
        <dbReference type="EMBL" id="RIH64637.1"/>
    </source>
</evidence>
<dbReference type="PANTHER" id="PTHR30273">
    <property type="entry name" value="PERIPLASMIC SIGNAL SENSOR AND SIGMA FACTOR ACTIVATOR FECR-RELATED"/>
    <property type="match status" value="1"/>
</dbReference>
<protein>
    <submittedName>
        <fullName evidence="3">DUF4974 domain-containing protein</fullName>
    </submittedName>
</protein>
<dbReference type="Proteomes" id="UP000266441">
    <property type="component" value="Unassembled WGS sequence"/>
</dbReference>
<dbReference type="InterPro" id="IPR006860">
    <property type="entry name" value="FecR"/>
</dbReference>
<gene>
    <name evidence="3" type="ORF">D1164_13425</name>
</gene>
<comment type="caution">
    <text evidence="3">The sequence shown here is derived from an EMBL/GenBank/DDBJ whole genome shotgun (WGS) entry which is preliminary data.</text>
</comment>
<dbReference type="Pfam" id="PF04773">
    <property type="entry name" value="FecR"/>
    <property type="match status" value="1"/>
</dbReference>
<dbReference type="OrthoDB" id="643766at2"/>
<organism evidence="3 4">
    <name type="scientific">Mariniphaga sediminis</name>
    <dbReference type="NCBI Taxonomy" id="1628158"/>
    <lineage>
        <taxon>Bacteria</taxon>
        <taxon>Pseudomonadati</taxon>
        <taxon>Bacteroidota</taxon>
        <taxon>Bacteroidia</taxon>
        <taxon>Marinilabiliales</taxon>
        <taxon>Prolixibacteraceae</taxon>
        <taxon>Mariniphaga</taxon>
    </lineage>
</organism>
<keyword evidence="4" id="KW-1185">Reference proteome</keyword>
<dbReference type="AlphaFoldDB" id="A0A399CZ82"/>
<dbReference type="FunFam" id="2.60.120.1440:FF:000001">
    <property type="entry name" value="Putative anti-sigma factor"/>
    <property type="match status" value="1"/>
</dbReference>
<evidence type="ECO:0000313" key="4">
    <source>
        <dbReference type="Proteomes" id="UP000266441"/>
    </source>
</evidence>
<feature type="domain" description="FecR protein" evidence="1">
    <location>
        <begin position="107"/>
        <end position="201"/>
    </location>
</feature>
<dbReference type="Gene3D" id="3.55.50.30">
    <property type="match status" value="1"/>
</dbReference>
<evidence type="ECO:0000259" key="2">
    <source>
        <dbReference type="Pfam" id="PF16344"/>
    </source>
</evidence>
<reference evidence="3 4" key="1">
    <citation type="journal article" date="2015" name="Int. J. Syst. Evol. Microbiol.">
        <title>Mariniphaga sediminis sp. nov., isolated from coastal sediment.</title>
        <authorList>
            <person name="Wang F.Q."/>
            <person name="Shen Q.Y."/>
            <person name="Chen G.J."/>
            <person name="Du Z.J."/>
        </authorList>
    </citation>
    <scope>NUCLEOTIDE SEQUENCE [LARGE SCALE GENOMIC DNA]</scope>
    <source>
        <strain evidence="3 4">SY21</strain>
    </source>
</reference>
<dbReference type="InterPro" id="IPR012373">
    <property type="entry name" value="Ferrdict_sens_TM"/>
</dbReference>
<name>A0A399CZ82_9BACT</name>
<dbReference type="InterPro" id="IPR032508">
    <property type="entry name" value="FecR_C"/>
</dbReference>
<dbReference type="PANTHER" id="PTHR30273:SF2">
    <property type="entry name" value="PROTEIN FECR"/>
    <property type="match status" value="1"/>
</dbReference>
<accession>A0A399CZ82</accession>
<feature type="domain" description="Protein FecR C-terminal" evidence="2">
    <location>
        <begin position="244"/>
        <end position="309"/>
    </location>
</feature>
<dbReference type="PIRSF" id="PIRSF018266">
    <property type="entry name" value="FecR"/>
    <property type="match status" value="1"/>
</dbReference>